<dbReference type="PRINTS" id="PR01609">
    <property type="entry name" value="CD36FAMILY"/>
</dbReference>
<dbReference type="GO" id="GO:0008289">
    <property type="term" value="F:lipid binding"/>
    <property type="evidence" value="ECO:0007669"/>
    <property type="project" value="TreeGrafter"/>
</dbReference>
<dbReference type="PANTHER" id="PTHR11923">
    <property type="entry name" value="SCAVENGER RECEPTOR CLASS B TYPE-1 SR-B1"/>
    <property type="match status" value="1"/>
</dbReference>
<evidence type="ECO:0000256" key="3">
    <source>
        <dbReference type="ARBA" id="ARBA00010532"/>
    </source>
</evidence>
<evidence type="ECO:0000256" key="8">
    <source>
        <dbReference type="ARBA" id="ARBA00023157"/>
    </source>
</evidence>
<comment type="similarity">
    <text evidence="3">Belongs to the CD36 family.</text>
</comment>
<evidence type="ECO:0000256" key="2">
    <source>
        <dbReference type="ARBA" id="ARBA00004651"/>
    </source>
</evidence>
<evidence type="ECO:0000256" key="1">
    <source>
        <dbReference type="ARBA" id="ARBA00004189"/>
    </source>
</evidence>
<keyword evidence="7 13" id="KW-0472">Membrane</keyword>
<dbReference type="GO" id="GO:0005737">
    <property type="term" value="C:cytoplasm"/>
    <property type="evidence" value="ECO:0007669"/>
    <property type="project" value="TreeGrafter"/>
</dbReference>
<evidence type="ECO:0000313" key="14">
    <source>
        <dbReference type="Proteomes" id="UP000515159"/>
    </source>
</evidence>
<keyword evidence="14" id="KW-1185">Reference proteome</keyword>
<evidence type="ECO:0000256" key="11">
    <source>
        <dbReference type="ARBA" id="ARBA00040821"/>
    </source>
</evidence>
<gene>
    <name evidence="15 16" type="primary">SCARB1</name>
</gene>
<dbReference type="GO" id="GO:0005044">
    <property type="term" value="F:scavenger receptor activity"/>
    <property type="evidence" value="ECO:0007669"/>
    <property type="project" value="TreeGrafter"/>
</dbReference>
<dbReference type="GO" id="GO:0033344">
    <property type="term" value="P:cholesterol efflux"/>
    <property type="evidence" value="ECO:0007669"/>
    <property type="project" value="TreeGrafter"/>
</dbReference>
<evidence type="ECO:0000256" key="10">
    <source>
        <dbReference type="ARBA" id="ARBA00023180"/>
    </source>
</evidence>
<dbReference type="OrthoDB" id="514335at2759"/>
<protein>
    <recommendedName>
        <fullName evidence="11">Scavenger receptor class B member 1</fullName>
    </recommendedName>
    <alternativeName>
        <fullName evidence="12">SR-BI</fullName>
    </alternativeName>
</protein>
<dbReference type="GO" id="GO:0005901">
    <property type="term" value="C:caveola"/>
    <property type="evidence" value="ECO:0007669"/>
    <property type="project" value="UniProtKB-SubCell"/>
</dbReference>
<feature type="transmembrane region" description="Helical" evidence="13">
    <location>
        <begin position="443"/>
        <end position="462"/>
    </location>
</feature>
<accession>A0A6P8RZ92</accession>
<sequence>MALSKARRAVLILVCLGLLLAALGILLVFLVPELIISQVKKNVQLDPNGGFTFEVWRDLPVPFYMSVYLFEVLNEKEILEGGKPKLAQRGPYVYREYKQKTNISFHHNNTVSYLEYRTLFFVPEMSNGTQQDYVVSPNFLVLVISMLMQYANPVTKWVISGAFATFGEKAFMNRTVEEIMWGYNSPLLEFMQLTLPNTIPIKGKFGLFTSFNNTNSGLFNIFTGVDDVKKVQMVDKWNGQKEVKFWNSKQCNMINGTAGEMWPPFLKPDMDVEFYSPDACRSMKFVYEKSGKYNGIPTYRYTAPNTMFANGTVYPPNEGFCPCLASGVQNVSSCRFNAPLFLSFPHFYNADPVFLQAVDGLSPSADLHSLFLDLHPLTGIPMNCSIKLQLNLYVKAIKGIAQTGMISPVLFPTLWFAETGYIAEPLLTTYYNQVVLIPALFEYLQYVLIGLGGLLIVIAVIVEVTNKGSGFLFWSSSKKPKDNKEANLAISENLIPEPNGTILQEASL</sequence>
<keyword evidence="5 13" id="KW-0812">Transmembrane</keyword>
<evidence type="ECO:0000313" key="16">
    <source>
        <dbReference type="RefSeq" id="XP_033810870.1"/>
    </source>
</evidence>
<dbReference type="GO" id="GO:0034381">
    <property type="term" value="P:plasma lipoprotein particle clearance"/>
    <property type="evidence" value="ECO:0007669"/>
    <property type="project" value="TreeGrafter"/>
</dbReference>
<evidence type="ECO:0000256" key="9">
    <source>
        <dbReference type="ARBA" id="ARBA00023170"/>
    </source>
</evidence>
<keyword evidence="8" id="KW-1015">Disulfide bond</keyword>
<dbReference type="GO" id="GO:0043654">
    <property type="term" value="P:recognition of apoptotic cell"/>
    <property type="evidence" value="ECO:0007669"/>
    <property type="project" value="TreeGrafter"/>
</dbReference>
<keyword evidence="6 13" id="KW-1133">Transmembrane helix</keyword>
<keyword evidence="9 15" id="KW-0675">Receptor</keyword>
<comment type="subcellular location">
    <subcellularLocation>
        <location evidence="2">Cell membrane</location>
        <topology evidence="2">Multi-pass membrane protein</topology>
    </subcellularLocation>
    <subcellularLocation>
        <location evidence="1">Membrane</location>
        <location evidence="1">Caveola</location>
        <topology evidence="1">Multi-pass membrane protein</topology>
    </subcellularLocation>
</comment>
<dbReference type="AlphaFoldDB" id="A0A6P8RZ92"/>
<dbReference type="Proteomes" id="UP000515159">
    <property type="component" value="Chromosome 8"/>
</dbReference>
<evidence type="ECO:0000256" key="4">
    <source>
        <dbReference type="ARBA" id="ARBA00022475"/>
    </source>
</evidence>
<proteinExistence type="inferred from homology"/>
<evidence type="ECO:0000256" key="7">
    <source>
        <dbReference type="ARBA" id="ARBA00023136"/>
    </source>
</evidence>
<dbReference type="GO" id="GO:0070508">
    <property type="term" value="P:cholesterol import"/>
    <property type="evidence" value="ECO:0007669"/>
    <property type="project" value="TreeGrafter"/>
</dbReference>
<dbReference type="KEGG" id="gsh:117365069"/>
<dbReference type="CTD" id="949"/>
<dbReference type="PANTHER" id="PTHR11923:SF110">
    <property type="entry name" value="SCAVENGER RECEPTOR CLASS B MEMBER 1"/>
    <property type="match status" value="1"/>
</dbReference>
<evidence type="ECO:0000256" key="12">
    <source>
        <dbReference type="ARBA" id="ARBA00042244"/>
    </source>
</evidence>
<dbReference type="GeneID" id="117365069"/>
<dbReference type="Pfam" id="PF01130">
    <property type="entry name" value="CD36"/>
    <property type="match status" value="1"/>
</dbReference>
<dbReference type="RefSeq" id="XP_033810870.1">
    <property type="nucleotide sequence ID" value="XM_033954979.1"/>
</dbReference>
<dbReference type="GO" id="GO:0030169">
    <property type="term" value="F:low-density lipoprotein particle binding"/>
    <property type="evidence" value="ECO:0007669"/>
    <property type="project" value="TreeGrafter"/>
</dbReference>
<reference evidence="15 16" key="1">
    <citation type="submission" date="2025-04" db="UniProtKB">
        <authorList>
            <consortium name="RefSeq"/>
        </authorList>
    </citation>
    <scope>IDENTIFICATION</scope>
</reference>
<dbReference type="RefSeq" id="XP_033810869.1">
    <property type="nucleotide sequence ID" value="XM_033954978.1"/>
</dbReference>
<evidence type="ECO:0000256" key="6">
    <source>
        <dbReference type="ARBA" id="ARBA00022989"/>
    </source>
</evidence>
<keyword evidence="10" id="KW-0325">Glycoprotein</keyword>
<dbReference type="InterPro" id="IPR002159">
    <property type="entry name" value="CD36_fam"/>
</dbReference>
<evidence type="ECO:0000256" key="5">
    <source>
        <dbReference type="ARBA" id="ARBA00022692"/>
    </source>
</evidence>
<evidence type="ECO:0000256" key="13">
    <source>
        <dbReference type="SAM" id="Phobius"/>
    </source>
</evidence>
<keyword evidence="4" id="KW-1003">Cell membrane</keyword>
<evidence type="ECO:0000313" key="15">
    <source>
        <dbReference type="RefSeq" id="XP_033810869.1"/>
    </source>
</evidence>
<organism evidence="14 15">
    <name type="scientific">Geotrypetes seraphini</name>
    <name type="common">Gaboon caecilian</name>
    <name type="synonym">Caecilia seraphini</name>
    <dbReference type="NCBI Taxonomy" id="260995"/>
    <lineage>
        <taxon>Eukaryota</taxon>
        <taxon>Metazoa</taxon>
        <taxon>Chordata</taxon>
        <taxon>Craniata</taxon>
        <taxon>Vertebrata</taxon>
        <taxon>Euteleostomi</taxon>
        <taxon>Amphibia</taxon>
        <taxon>Gymnophiona</taxon>
        <taxon>Geotrypetes</taxon>
    </lineage>
</organism>
<name>A0A6P8RZ92_GEOSA</name>